<dbReference type="AlphaFoldDB" id="A0ABC8TE86"/>
<keyword evidence="2" id="KW-0560">Oxidoreductase</keyword>
<comment type="caution">
    <text evidence="4">The sequence shown here is derived from an EMBL/GenBank/DDBJ whole genome shotgun (WGS) entry which is preliminary data.</text>
</comment>
<keyword evidence="5" id="KW-1185">Reference proteome</keyword>
<evidence type="ECO:0000259" key="3">
    <source>
        <dbReference type="Pfam" id="PF00248"/>
    </source>
</evidence>
<dbReference type="InterPro" id="IPR023210">
    <property type="entry name" value="NADP_OxRdtase_dom"/>
</dbReference>
<evidence type="ECO:0000313" key="4">
    <source>
        <dbReference type="EMBL" id="CAK9167747.1"/>
    </source>
</evidence>
<name>A0ABC8TE86_9AQUA</name>
<dbReference type="EMBL" id="CAUOFW020004913">
    <property type="protein sequence ID" value="CAK9167747.1"/>
    <property type="molecule type" value="Genomic_DNA"/>
</dbReference>
<dbReference type="Proteomes" id="UP001642360">
    <property type="component" value="Unassembled WGS sequence"/>
</dbReference>
<evidence type="ECO:0000256" key="1">
    <source>
        <dbReference type="ARBA" id="ARBA00022857"/>
    </source>
</evidence>
<protein>
    <recommendedName>
        <fullName evidence="3">NADP-dependent oxidoreductase domain-containing protein</fullName>
    </recommendedName>
</protein>
<organism evidence="4 5">
    <name type="scientific">Ilex paraguariensis</name>
    <name type="common">yerba mate</name>
    <dbReference type="NCBI Taxonomy" id="185542"/>
    <lineage>
        <taxon>Eukaryota</taxon>
        <taxon>Viridiplantae</taxon>
        <taxon>Streptophyta</taxon>
        <taxon>Embryophyta</taxon>
        <taxon>Tracheophyta</taxon>
        <taxon>Spermatophyta</taxon>
        <taxon>Magnoliopsida</taxon>
        <taxon>eudicotyledons</taxon>
        <taxon>Gunneridae</taxon>
        <taxon>Pentapetalae</taxon>
        <taxon>asterids</taxon>
        <taxon>campanulids</taxon>
        <taxon>Aquifoliales</taxon>
        <taxon>Aquifoliaceae</taxon>
        <taxon>Ilex</taxon>
    </lineage>
</organism>
<evidence type="ECO:0000256" key="2">
    <source>
        <dbReference type="ARBA" id="ARBA00023002"/>
    </source>
</evidence>
<accession>A0ABC8TE86</accession>
<reference evidence="4 5" key="1">
    <citation type="submission" date="2024-02" db="EMBL/GenBank/DDBJ databases">
        <authorList>
            <person name="Vignale AGUSTIN F."/>
            <person name="Sosa J E."/>
            <person name="Modenutti C."/>
        </authorList>
    </citation>
    <scope>NUCLEOTIDE SEQUENCE [LARGE SCALE GENOMIC DNA]</scope>
</reference>
<evidence type="ECO:0000313" key="5">
    <source>
        <dbReference type="Proteomes" id="UP001642360"/>
    </source>
</evidence>
<dbReference type="GO" id="GO:0016491">
    <property type="term" value="F:oxidoreductase activity"/>
    <property type="evidence" value="ECO:0007669"/>
    <property type="project" value="UniProtKB-KW"/>
</dbReference>
<feature type="domain" description="NADP-dependent oxidoreductase" evidence="3">
    <location>
        <begin position="60"/>
        <end position="134"/>
    </location>
</feature>
<dbReference type="PANTHER" id="PTHR43625">
    <property type="entry name" value="AFLATOXIN B1 ALDEHYDE REDUCTASE"/>
    <property type="match status" value="1"/>
</dbReference>
<dbReference type="SUPFAM" id="SSF51430">
    <property type="entry name" value="NAD(P)-linked oxidoreductase"/>
    <property type="match status" value="1"/>
</dbReference>
<sequence length="168" mass="18898">MLGFYTGGLTQLKGLERLKGHTHACEASLKGLDIDFIDLNYVHCIDTRVPIEITTMPRFQLENFEHKKKLYEQVNIIATRKGRTIPQLALSWVHHQGDDVSPILGTTKIKNFNQNVGALSIKLTPDEMVEPESIDTANAVKGESYSSSHMAFTWRFANTPPLSSWKAK</sequence>
<dbReference type="Gene3D" id="3.20.20.100">
    <property type="entry name" value="NADP-dependent oxidoreductase domain"/>
    <property type="match status" value="1"/>
</dbReference>
<dbReference type="Pfam" id="PF00248">
    <property type="entry name" value="Aldo_ket_red"/>
    <property type="match status" value="1"/>
</dbReference>
<proteinExistence type="predicted"/>
<dbReference type="PANTHER" id="PTHR43625:SF40">
    <property type="entry name" value="ALDO-KETO REDUCTASE YAKC [NADP(+)]"/>
    <property type="match status" value="1"/>
</dbReference>
<keyword evidence="1" id="KW-0521">NADP</keyword>
<gene>
    <name evidence="4" type="ORF">ILEXP_LOCUS37034</name>
</gene>
<dbReference type="InterPro" id="IPR036812">
    <property type="entry name" value="NAD(P)_OxRdtase_dom_sf"/>
</dbReference>
<dbReference type="InterPro" id="IPR050791">
    <property type="entry name" value="Aldo-Keto_reductase"/>
</dbReference>